<comment type="subcellular location">
    <subcellularLocation>
        <location evidence="1">Cell membrane</location>
        <topology evidence="1">Peripheral membrane protein</topology>
    </subcellularLocation>
</comment>
<reference evidence="11 12" key="1">
    <citation type="submission" date="2016-11" db="EMBL/GenBank/DDBJ databases">
        <authorList>
            <person name="Jaros S."/>
            <person name="Januszkiewicz K."/>
            <person name="Wedrychowicz H."/>
        </authorList>
    </citation>
    <scope>NUCLEOTIDE SEQUENCE [LARGE SCALE GENOMIC DNA]</scope>
    <source>
        <strain evidence="11 12">DSM 22807</strain>
    </source>
</reference>
<gene>
    <name evidence="11" type="ORF">SAMN05444337_0040</name>
</gene>
<dbReference type="GO" id="GO:0006826">
    <property type="term" value="P:iron ion transport"/>
    <property type="evidence" value="ECO:0007669"/>
    <property type="project" value="UniProtKB-KW"/>
</dbReference>
<evidence type="ECO:0000256" key="6">
    <source>
        <dbReference type="ARBA" id="ARBA00022840"/>
    </source>
</evidence>
<sequence>MTEHILNIKDLTIGYQKGKSQTIIQSHINLSLDKGKLVALIGKNGIGKSTFLKTITQVIEPISGTVTLNGKNLKQYSVVDLAQELSLVLTETLPPSNLTIYEIVALGRQPYTNWIGTLSEEDQTKITEAIELTGISDYCNKRYYEVSDGQLQKAMIARALAQDTSIIVLDEPTTHLDLVHKITLLKLLQKLTHETGKTILYSTHDLDLAIQLADEMIVFTENDIFHNQPCNLINEGVFDKIFQNEDIMFDATIGKFKVK</sequence>
<evidence type="ECO:0000256" key="2">
    <source>
        <dbReference type="ARBA" id="ARBA00022448"/>
    </source>
</evidence>
<dbReference type="InterPro" id="IPR003439">
    <property type="entry name" value="ABC_transporter-like_ATP-bd"/>
</dbReference>
<protein>
    <submittedName>
        <fullName evidence="11">Iron complex transport system ATP-binding protein</fullName>
    </submittedName>
</protein>
<dbReference type="InterPro" id="IPR003593">
    <property type="entry name" value="AAA+_ATPase"/>
</dbReference>
<dbReference type="CDD" id="cd03214">
    <property type="entry name" value="ABC_Iron-Siderophores_B12_Hemin"/>
    <property type="match status" value="1"/>
</dbReference>
<proteinExistence type="predicted"/>
<dbReference type="GO" id="GO:0005524">
    <property type="term" value="F:ATP binding"/>
    <property type="evidence" value="ECO:0007669"/>
    <property type="project" value="UniProtKB-KW"/>
</dbReference>
<evidence type="ECO:0000259" key="10">
    <source>
        <dbReference type="PROSITE" id="PS50893"/>
    </source>
</evidence>
<accession>A0A1M6B9U1</accession>
<evidence type="ECO:0000313" key="12">
    <source>
        <dbReference type="Proteomes" id="UP000184232"/>
    </source>
</evidence>
<dbReference type="PANTHER" id="PTHR42771">
    <property type="entry name" value="IRON(3+)-HYDROXAMATE IMPORT ATP-BINDING PROTEIN FHUC"/>
    <property type="match status" value="1"/>
</dbReference>
<evidence type="ECO:0000256" key="9">
    <source>
        <dbReference type="ARBA" id="ARBA00023136"/>
    </source>
</evidence>
<keyword evidence="7" id="KW-0408">Iron</keyword>
<keyword evidence="6 11" id="KW-0067">ATP-binding</keyword>
<dbReference type="AlphaFoldDB" id="A0A1M6B9U1"/>
<evidence type="ECO:0000256" key="1">
    <source>
        <dbReference type="ARBA" id="ARBA00004202"/>
    </source>
</evidence>
<keyword evidence="8" id="KW-0406">Ion transport</keyword>
<dbReference type="RefSeq" id="WP_072780292.1">
    <property type="nucleotide sequence ID" value="NZ_CP045292.1"/>
</dbReference>
<dbReference type="InterPro" id="IPR051535">
    <property type="entry name" value="Siderophore_ABC-ATPase"/>
</dbReference>
<evidence type="ECO:0000256" key="5">
    <source>
        <dbReference type="ARBA" id="ARBA00022741"/>
    </source>
</evidence>
<dbReference type="EMBL" id="FQZH01000001">
    <property type="protein sequence ID" value="SHI45456.1"/>
    <property type="molecule type" value="Genomic_DNA"/>
</dbReference>
<organism evidence="11 12">
    <name type="scientific">Flavobacterium haoranii</name>
    <dbReference type="NCBI Taxonomy" id="683124"/>
    <lineage>
        <taxon>Bacteria</taxon>
        <taxon>Pseudomonadati</taxon>
        <taxon>Bacteroidota</taxon>
        <taxon>Flavobacteriia</taxon>
        <taxon>Flavobacteriales</taxon>
        <taxon>Flavobacteriaceae</taxon>
        <taxon>Flavobacterium</taxon>
    </lineage>
</organism>
<dbReference type="Gene3D" id="3.40.50.300">
    <property type="entry name" value="P-loop containing nucleotide triphosphate hydrolases"/>
    <property type="match status" value="1"/>
</dbReference>
<keyword evidence="4" id="KW-0410">Iron transport</keyword>
<evidence type="ECO:0000313" key="11">
    <source>
        <dbReference type="EMBL" id="SHI45456.1"/>
    </source>
</evidence>
<evidence type="ECO:0000256" key="4">
    <source>
        <dbReference type="ARBA" id="ARBA00022496"/>
    </source>
</evidence>
<keyword evidence="5" id="KW-0547">Nucleotide-binding</keyword>
<feature type="domain" description="ABC transporter" evidence="10">
    <location>
        <begin position="6"/>
        <end position="246"/>
    </location>
</feature>
<dbReference type="GO" id="GO:0016887">
    <property type="term" value="F:ATP hydrolysis activity"/>
    <property type="evidence" value="ECO:0007669"/>
    <property type="project" value="InterPro"/>
</dbReference>
<dbReference type="PANTHER" id="PTHR42771:SF2">
    <property type="entry name" value="IRON(3+)-HYDROXAMATE IMPORT ATP-BINDING PROTEIN FHUC"/>
    <property type="match status" value="1"/>
</dbReference>
<keyword evidence="3" id="KW-1003">Cell membrane</keyword>
<name>A0A1M6B9U1_9FLAO</name>
<dbReference type="SUPFAM" id="SSF52540">
    <property type="entry name" value="P-loop containing nucleoside triphosphate hydrolases"/>
    <property type="match status" value="1"/>
</dbReference>
<evidence type="ECO:0000256" key="7">
    <source>
        <dbReference type="ARBA" id="ARBA00023004"/>
    </source>
</evidence>
<dbReference type="Pfam" id="PF00005">
    <property type="entry name" value="ABC_tran"/>
    <property type="match status" value="1"/>
</dbReference>
<dbReference type="Proteomes" id="UP000184232">
    <property type="component" value="Unassembled WGS sequence"/>
</dbReference>
<dbReference type="GO" id="GO:0005886">
    <property type="term" value="C:plasma membrane"/>
    <property type="evidence" value="ECO:0007669"/>
    <property type="project" value="UniProtKB-SubCell"/>
</dbReference>
<dbReference type="PROSITE" id="PS50893">
    <property type="entry name" value="ABC_TRANSPORTER_2"/>
    <property type="match status" value="1"/>
</dbReference>
<dbReference type="InterPro" id="IPR027417">
    <property type="entry name" value="P-loop_NTPase"/>
</dbReference>
<dbReference type="FunFam" id="3.40.50.300:FF:000134">
    <property type="entry name" value="Iron-enterobactin ABC transporter ATP-binding protein"/>
    <property type="match status" value="1"/>
</dbReference>
<evidence type="ECO:0000256" key="8">
    <source>
        <dbReference type="ARBA" id="ARBA00023065"/>
    </source>
</evidence>
<keyword evidence="9" id="KW-0472">Membrane</keyword>
<keyword evidence="2" id="KW-0813">Transport</keyword>
<keyword evidence="12" id="KW-1185">Reference proteome</keyword>
<dbReference type="STRING" id="683124.SAMN05444337_0040"/>
<evidence type="ECO:0000256" key="3">
    <source>
        <dbReference type="ARBA" id="ARBA00022475"/>
    </source>
</evidence>
<dbReference type="OrthoDB" id="9787851at2"/>
<dbReference type="SMART" id="SM00382">
    <property type="entry name" value="AAA"/>
    <property type="match status" value="1"/>
</dbReference>